<accession>A0A6C0F6P8</accession>
<evidence type="ECO:0000313" key="1">
    <source>
        <dbReference type="EMBL" id="QHT36531.1"/>
    </source>
</evidence>
<organism evidence="1">
    <name type="scientific">viral metagenome</name>
    <dbReference type="NCBI Taxonomy" id="1070528"/>
    <lineage>
        <taxon>unclassified sequences</taxon>
        <taxon>metagenomes</taxon>
        <taxon>organismal metagenomes</taxon>
    </lineage>
</organism>
<proteinExistence type="predicted"/>
<reference evidence="1" key="1">
    <citation type="journal article" date="2020" name="Nature">
        <title>Giant virus diversity and host interactions through global metagenomics.</title>
        <authorList>
            <person name="Schulz F."/>
            <person name="Roux S."/>
            <person name="Paez-Espino D."/>
            <person name="Jungbluth S."/>
            <person name="Walsh D.A."/>
            <person name="Denef V.J."/>
            <person name="McMahon K.D."/>
            <person name="Konstantinidis K.T."/>
            <person name="Eloe-Fadrosh E.A."/>
            <person name="Kyrpides N.C."/>
            <person name="Woyke T."/>
        </authorList>
    </citation>
    <scope>NUCLEOTIDE SEQUENCE</scope>
    <source>
        <strain evidence="1">GVMAG-S-ERX555931-87</strain>
    </source>
</reference>
<sequence length="358" mass="42426">MSSKFTDDSIELRNFMFPKMETYNKNSLKKLYNHLDKTTLKNVKIVSYEEDIHINNGVKKDLSSPYMGNKIKEYVNGKLEKIVTCKLMIGMLNITLRVYYKNEDVKQFISRLIQYIRFISSITDISLINLEINYYLTDFKKLLNKNITLIKDQVNSGSCLIKGTHSAWINIWRKEEILKVTLHELIHAFGFSKYSDTEGLIDHYNKRYNINTKTITSDEAYTEIWANILNCYLISQTTKKDPLKFFITMISLERSYSIYLAQKILHRKGINKQDINKDTHVFAYYIIRAEIYERFSKFIDHCEAKNKDYINIINGNEIIQFLLNNNQLKQDNRKFNNINKNKFTYKTLRMTVNELSVF</sequence>
<name>A0A6C0F6P8_9ZZZZ</name>
<dbReference type="AlphaFoldDB" id="A0A6C0F6P8"/>
<dbReference type="EMBL" id="MN738744">
    <property type="protein sequence ID" value="QHT36531.1"/>
    <property type="molecule type" value="Genomic_DNA"/>
</dbReference>
<protein>
    <submittedName>
        <fullName evidence="1">Uncharacterized protein</fullName>
    </submittedName>
</protein>